<evidence type="ECO:0000313" key="2">
    <source>
        <dbReference type="Proteomes" id="UP000824120"/>
    </source>
</evidence>
<organism evidence="1 2">
    <name type="scientific">Solanum commersonii</name>
    <name type="common">Commerson's wild potato</name>
    <name type="synonym">Commerson's nightshade</name>
    <dbReference type="NCBI Taxonomy" id="4109"/>
    <lineage>
        <taxon>Eukaryota</taxon>
        <taxon>Viridiplantae</taxon>
        <taxon>Streptophyta</taxon>
        <taxon>Embryophyta</taxon>
        <taxon>Tracheophyta</taxon>
        <taxon>Spermatophyta</taxon>
        <taxon>Magnoliopsida</taxon>
        <taxon>eudicotyledons</taxon>
        <taxon>Gunneridae</taxon>
        <taxon>Pentapetalae</taxon>
        <taxon>asterids</taxon>
        <taxon>lamiids</taxon>
        <taxon>Solanales</taxon>
        <taxon>Solanaceae</taxon>
        <taxon>Solanoideae</taxon>
        <taxon>Solaneae</taxon>
        <taxon>Solanum</taxon>
    </lineage>
</organism>
<gene>
    <name evidence="1" type="ORF">H5410_014452</name>
</gene>
<keyword evidence="2" id="KW-1185">Reference proteome</keyword>
<accession>A0A9J5ZRF8</accession>
<reference evidence="1 2" key="1">
    <citation type="submission" date="2020-09" db="EMBL/GenBank/DDBJ databases">
        <title>De no assembly of potato wild relative species, Solanum commersonii.</title>
        <authorList>
            <person name="Cho K."/>
        </authorList>
    </citation>
    <scope>NUCLEOTIDE SEQUENCE [LARGE SCALE GENOMIC DNA]</scope>
    <source>
        <strain evidence="1">LZ3.2</strain>
        <tissue evidence="1">Leaf</tissue>
    </source>
</reference>
<dbReference type="AlphaFoldDB" id="A0A9J5ZRF8"/>
<evidence type="ECO:0000313" key="1">
    <source>
        <dbReference type="EMBL" id="KAG5614628.1"/>
    </source>
</evidence>
<dbReference type="EMBL" id="JACXVP010000003">
    <property type="protein sequence ID" value="KAG5614628.1"/>
    <property type="molecule type" value="Genomic_DNA"/>
</dbReference>
<dbReference type="Proteomes" id="UP000824120">
    <property type="component" value="Chromosome 3"/>
</dbReference>
<proteinExistence type="predicted"/>
<sequence length="136" mass="15761">MRRLLPFFCRLDPLLQGSAHWNKRRSKTLRRLTKWTRRSSGLHFFVLFSPFTPFCDPFKKGVSNSATQDSIMNARNKTQFTYANIKCALKDSSCDSPISKKLMLTILVSNVSSSSIRVFKCPHTRNDSIFTQWFAF</sequence>
<protein>
    <submittedName>
        <fullName evidence="1">Uncharacterized protein</fullName>
    </submittedName>
</protein>
<comment type="caution">
    <text evidence="1">The sequence shown here is derived from an EMBL/GenBank/DDBJ whole genome shotgun (WGS) entry which is preliminary data.</text>
</comment>
<name>A0A9J5ZRF8_SOLCO</name>